<proteinExistence type="inferred from homology"/>
<name>A0A1I7VE24_LOALO</name>
<dbReference type="InterPro" id="IPR039036">
    <property type="entry name" value="Granulin_fam"/>
</dbReference>
<feature type="signal peptide" evidence="5">
    <location>
        <begin position="1"/>
        <end position="17"/>
    </location>
</feature>
<dbReference type="STRING" id="7209.A0A1I7VE24"/>
<dbReference type="Proteomes" id="UP000095285">
    <property type="component" value="Unassembled WGS sequence"/>
</dbReference>
<keyword evidence="3" id="KW-0964">Secreted</keyword>
<feature type="chain" id="PRO_5009310005" evidence="5">
    <location>
        <begin position="18"/>
        <end position="128"/>
    </location>
</feature>
<organism evidence="7 8">
    <name type="scientific">Loa loa</name>
    <name type="common">Eye worm</name>
    <name type="synonym">Filaria loa</name>
    <dbReference type="NCBI Taxonomy" id="7209"/>
    <lineage>
        <taxon>Eukaryota</taxon>
        <taxon>Metazoa</taxon>
        <taxon>Ecdysozoa</taxon>
        <taxon>Nematoda</taxon>
        <taxon>Chromadorea</taxon>
        <taxon>Rhabditida</taxon>
        <taxon>Spirurina</taxon>
        <taxon>Spiruromorpha</taxon>
        <taxon>Filarioidea</taxon>
        <taxon>Onchocercidae</taxon>
        <taxon>Loa</taxon>
    </lineage>
</organism>
<reference evidence="7" key="1">
    <citation type="submission" date="2012-04" db="EMBL/GenBank/DDBJ databases">
        <title>The Genome Sequence of Loa loa.</title>
        <authorList>
            <consortium name="The Broad Institute Genome Sequencing Platform"/>
            <consortium name="Broad Institute Genome Sequencing Center for Infectious Disease"/>
            <person name="Nutman T.B."/>
            <person name="Fink D.L."/>
            <person name="Russ C."/>
            <person name="Young S."/>
            <person name="Zeng Q."/>
            <person name="Gargeya S."/>
            <person name="Alvarado L."/>
            <person name="Berlin A."/>
            <person name="Chapman S.B."/>
            <person name="Chen Z."/>
            <person name="Freedman E."/>
            <person name="Gellesch M."/>
            <person name="Goldberg J."/>
            <person name="Griggs A."/>
            <person name="Gujja S."/>
            <person name="Heilman E.R."/>
            <person name="Heiman D."/>
            <person name="Howarth C."/>
            <person name="Mehta T."/>
            <person name="Neiman D."/>
            <person name="Pearson M."/>
            <person name="Roberts A."/>
            <person name="Saif S."/>
            <person name="Shea T."/>
            <person name="Shenoy N."/>
            <person name="Sisk P."/>
            <person name="Stolte C."/>
            <person name="Sykes S."/>
            <person name="White J."/>
            <person name="Yandava C."/>
            <person name="Haas B."/>
            <person name="Henn M.R."/>
            <person name="Nusbaum C."/>
            <person name="Birren B."/>
        </authorList>
    </citation>
    <scope>NUCLEOTIDE SEQUENCE [LARGE SCALE GENOMIC DNA]</scope>
</reference>
<evidence type="ECO:0000256" key="1">
    <source>
        <dbReference type="ARBA" id="ARBA00004613"/>
    </source>
</evidence>
<evidence type="ECO:0000313" key="7">
    <source>
        <dbReference type="Proteomes" id="UP000095285"/>
    </source>
</evidence>
<dbReference type="SUPFAM" id="SSF57277">
    <property type="entry name" value="Granulin repeat"/>
    <property type="match status" value="1"/>
</dbReference>
<protein>
    <submittedName>
        <fullName evidence="8">GRANULINS domain-containing protein</fullName>
    </submittedName>
</protein>
<evidence type="ECO:0000256" key="2">
    <source>
        <dbReference type="ARBA" id="ARBA00010093"/>
    </source>
</evidence>
<dbReference type="GO" id="GO:0005576">
    <property type="term" value="C:extracellular region"/>
    <property type="evidence" value="ECO:0007669"/>
    <property type="project" value="UniProtKB-SubCell"/>
</dbReference>
<dbReference type="eggNOG" id="KOG4296">
    <property type="taxonomic scope" value="Eukaryota"/>
</dbReference>
<dbReference type="Gene3D" id="2.10.25.160">
    <property type="entry name" value="Granulin"/>
    <property type="match status" value="1"/>
</dbReference>
<comment type="subcellular location">
    <subcellularLocation>
        <location evidence="1">Secreted</location>
    </subcellularLocation>
</comment>
<comment type="similarity">
    <text evidence="2">Belongs to the granulin family.</text>
</comment>
<dbReference type="PROSITE" id="PS00799">
    <property type="entry name" value="GRANULINS"/>
    <property type="match status" value="1"/>
</dbReference>
<evidence type="ECO:0000256" key="3">
    <source>
        <dbReference type="ARBA" id="ARBA00022525"/>
    </source>
</evidence>
<evidence type="ECO:0000313" key="8">
    <source>
        <dbReference type="WBParaSite" id="EN70_1481"/>
    </source>
</evidence>
<feature type="domain" description="Granulins" evidence="6">
    <location>
        <begin position="55"/>
        <end position="68"/>
    </location>
</feature>
<keyword evidence="5" id="KW-0732">Signal</keyword>
<sequence>MILAVILLFAIAASVKVLITHTCPGGRSVCPDSATCCLTDAGIYGCCPVMDAVCCDDLIHCCPPATKCDMVHGQCLQNEVSVPRKNKQTDHLTKETSIKNRQLLRTFNDGNNSYIASHTCCEEMHGGS</sequence>
<dbReference type="InterPro" id="IPR037277">
    <property type="entry name" value="Granulin_sf"/>
</dbReference>
<reference evidence="8" key="2">
    <citation type="submission" date="2016-11" db="UniProtKB">
        <authorList>
            <consortium name="WormBaseParasite"/>
        </authorList>
    </citation>
    <scope>IDENTIFICATION</scope>
</reference>
<dbReference type="PANTHER" id="PTHR12274">
    <property type="entry name" value="GRANULIN"/>
    <property type="match status" value="1"/>
</dbReference>
<dbReference type="PANTHER" id="PTHR12274:SF3">
    <property type="entry name" value="PROGRANULIN"/>
    <property type="match status" value="1"/>
</dbReference>
<dbReference type="WBParaSite" id="EN70_1481">
    <property type="protein sequence ID" value="EN70_1481"/>
    <property type="gene ID" value="EN70_1481"/>
</dbReference>
<dbReference type="Pfam" id="PF00396">
    <property type="entry name" value="Granulin"/>
    <property type="match status" value="1"/>
</dbReference>
<evidence type="ECO:0000256" key="4">
    <source>
        <dbReference type="ARBA" id="ARBA00023157"/>
    </source>
</evidence>
<evidence type="ECO:0000259" key="6">
    <source>
        <dbReference type="PROSITE" id="PS00799"/>
    </source>
</evidence>
<dbReference type="SMART" id="SM00277">
    <property type="entry name" value="GRAN"/>
    <property type="match status" value="1"/>
</dbReference>
<keyword evidence="4" id="KW-1015">Disulfide bond</keyword>
<evidence type="ECO:0000256" key="5">
    <source>
        <dbReference type="SAM" id="SignalP"/>
    </source>
</evidence>
<keyword evidence="7" id="KW-1185">Reference proteome</keyword>
<accession>A0A1I7VE24</accession>
<dbReference type="AlphaFoldDB" id="A0A1I7VE24"/>
<dbReference type="InterPro" id="IPR000118">
    <property type="entry name" value="Granulin"/>
</dbReference>